<evidence type="ECO:0000313" key="2">
    <source>
        <dbReference type="Proteomes" id="UP001634007"/>
    </source>
</evidence>
<proteinExistence type="predicted"/>
<reference evidence="1 2" key="1">
    <citation type="submission" date="2024-11" db="EMBL/GenBank/DDBJ databases">
        <title>Chromosome-level genome assembly of Eucalyptus globulus Labill. provides insights into its genome evolution.</title>
        <authorList>
            <person name="Li X."/>
        </authorList>
    </citation>
    <scope>NUCLEOTIDE SEQUENCE [LARGE SCALE GENOMIC DNA]</scope>
    <source>
        <strain evidence="1">CL2024</strain>
        <tissue evidence="1">Fresh tender leaves</tissue>
    </source>
</reference>
<accession>A0ABD3LYL0</accession>
<protein>
    <submittedName>
        <fullName evidence="1">Uncharacterized protein</fullName>
    </submittedName>
</protein>
<keyword evidence="2" id="KW-1185">Reference proteome</keyword>
<dbReference type="AlphaFoldDB" id="A0ABD3LYL0"/>
<gene>
    <name evidence="1" type="ORF">ACJRO7_002059</name>
</gene>
<name>A0ABD3LYL0_EUCGL</name>
<dbReference type="Proteomes" id="UP001634007">
    <property type="component" value="Unassembled WGS sequence"/>
</dbReference>
<comment type="caution">
    <text evidence="1">The sequence shown here is derived from an EMBL/GenBank/DDBJ whole genome shotgun (WGS) entry which is preliminary data.</text>
</comment>
<organism evidence="1 2">
    <name type="scientific">Eucalyptus globulus</name>
    <name type="common">Tasmanian blue gum</name>
    <dbReference type="NCBI Taxonomy" id="34317"/>
    <lineage>
        <taxon>Eukaryota</taxon>
        <taxon>Viridiplantae</taxon>
        <taxon>Streptophyta</taxon>
        <taxon>Embryophyta</taxon>
        <taxon>Tracheophyta</taxon>
        <taxon>Spermatophyta</taxon>
        <taxon>Magnoliopsida</taxon>
        <taxon>eudicotyledons</taxon>
        <taxon>Gunneridae</taxon>
        <taxon>Pentapetalae</taxon>
        <taxon>rosids</taxon>
        <taxon>malvids</taxon>
        <taxon>Myrtales</taxon>
        <taxon>Myrtaceae</taxon>
        <taxon>Myrtoideae</taxon>
        <taxon>Eucalypteae</taxon>
        <taxon>Eucalyptus</taxon>
    </lineage>
</organism>
<evidence type="ECO:0000313" key="1">
    <source>
        <dbReference type="EMBL" id="KAL3754911.1"/>
    </source>
</evidence>
<dbReference type="EMBL" id="JBJKBG010000001">
    <property type="protein sequence ID" value="KAL3754911.1"/>
    <property type="molecule type" value="Genomic_DNA"/>
</dbReference>
<sequence>MPSTEENHLADILDFNVSKQDKEEEIMAVAFLEKRCLDLKGKRRTSMKEVAMELERIRMLRNPSPNTGWDDVWTSMGSDLDVDLILFPDVHPLLDIES</sequence>